<evidence type="ECO:0000256" key="10">
    <source>
        <dbReference type="ARBA" id="ARBA00023235"/>
    </source>
</evidence>
<protein>
    <submittedName>
        <fullName evidence="13">Exonuclease V (RecBCD complex), alpha chain</fullName>
        <ecNumber evidence="13">3.1.11.5</ecNumber>
    </submittedName>
</protein>
<dbReference type="InterPro" id="IPR027417">
    <property type="entry name" value="P-loop_NTPase"/>
</dbReference>
<evidence type="ECO:0000256" key="5">
    <source>
        <dbReference type="ARBA" id="ARBA00022806"/>
    </source>
</evidence>
<dbReference type="Gene3D" id="3.40.50.300">
    <property type="entry name" value="P-loop containing nucleotide triphosphate hydrolases"/>
    <property type="match status" value="3"/>
</dbReference>
<name>A0A653A8A9_UNCDX</name>
<feature type="domain" description="RecBCD enzyme subunit RecD N-terminal" evidence="12">
    <location>
        <begin position="17"/>
        <end position="117"/>
    </location>
</feature>
<dbReference type="GO" id="GO:0008854">
    <property type="term" value="F:exodeoxyribonuclease V activity"/>
    <property type="evidence" value="ECO:0007669"/>
    <property type="project" value="UniProtKB-EC"/>
</dbReference>
<dbReference type="EC" id="3.1.11.5" evidence="13"/>
<evidence type="ECO:0000256" key="6">
    <source>
        <dbReference type="ARBA" id="ARBA00022839"/>
    </source>
</evidence>
<dbReference type="AlphaFoldDB" id="A0A653A8A9"/>
<evidence type="ECO:0000256" key="2">
    <source>
        <dbReference type="ARBA" id="ARBA00022741"/>
    </source>
</evidence>
<organism evidence="13">
    <name type="scientific">Uncultured Desulfatiglans sp</name>
    <dbReference type="NCBI Taxonomy" id="1748965"/>
    <lineage>
        <taxon>Bacteria</taxon>
        <taxon>Pseudomonadati</taxon>
        <taxon>Thermodesulfobacteriota</taxon>
        <taxon>Desulfobacteria</taxon>
        <taxon>Desulfatiglandales</taxon>
        <taxon>Desulfatiglandaceae</taxon>
        <taxon>Desulfatiglans</taxon>
        <taxon>environmental samples</taxon>
    </lineage>
</organism>
<dbReference type="GO" id="GO:0006302">
    <property type="term" value="P:double-strand break repair"/>
    <property type="evidence" value="ECO:0007669"/>
    <property type="project" value="InterPro"/>
</dbReference>
<keyword evidence="4 13" id="KW-0378">Hydrolase</keyword>
<dbReference type="GO" id="GO:0017116">
    <property type="term" value="F:single-stranded DNA helicase activity"/>
    <property type="evidence" value="ECO:0007669"/>
    <property type="project" value="TreeGrafter"/>
</dbReference>
<accession>A0A653A8A9</accession>
<keyword evidence="7" id="KW-0067">ATP-binding</keyword>
<evidence type="ECO:0000256" key="4">
    <source>
        <dbReference type="ARBA" id="ARBA00022801"/>
    </source>
</evidence>
<reference evidence="13" key="1">
    <citation type="submission" date="2018-07" db="EMBL/GenBank/DDBJ databases">
        <authorList>
            <consortium name="Genoscope - CEA"/>
            <person name="William W."/>
        </authorList>
    </citation>
    <scope>NUCLEOTIDE SEQUENCE</scope>
    <source>
        <strain evidence="13">IK1</strain>
    </source>
</reference>
<dbReference type="Pfam" id="PF13245">
    <property type="entry name" value="AAA_19"/>
    <property type="match status" value="1"/>
</dbReference>
<evidence type="ECO:0000256" key="7">
    <source>
        <dbReference type="ARBA" id="ARBA00022840"/>
    </source>
</evidence>
<dbReference type="GO" id="GO:0005524">
    <property type="term" value="F:ATP binding"/>
    <property type="evidence" value="ECO:0007669"/>
    <property type="project" value="UniProtKB-KW"/>
</dbReference>
<gene>
    <name evidence="13" type="primary">recD</name>
    <name evidence="13" type="ORF">TRIP_B330072</name>
</gene>
<dbReference type="InterPro" id="IPR041851">
    <property type="entry name" value="RecD_N_sf"/>
</dbReference>
<dbReference type="GO" id="GO:0003677">
    <property type="term" value="F:DNA binding"/>
    <property type="evidence" value="ECO:0007669"/>
    <property type="project" value="UniProtKB-KW"/>
</dbReference>
<keyword evidence="9" id="KW-0234">DNA repair</keyword>
<dbReference type="Gene3D" id="1.10.10.1020">
    <property type="entry name" value="RecBCD complex, subunit RecD, N-terminal domain"/>
    <property type="match status" value="1"/>
</dbReference>
<keyword evidence="8" id="KW-0238">DNA-binding</keyword>
<evidence type="ECO:0000259" key="12">
    <source>
        <dbReference type="Pfam" id="PF21185"/>
    </source>
</evidence>
<dbReference type="PANTHER" id="PTHR43788">
    <property type="entry name" value="DNA2/NAM7 HELICASE FAMILY MEMBER"/>
    <property type="match status" value="1"/>
</dbReference>
<dbReference type="HAMAP" id="MF_01487">
    <property type="entry name" value="RecD"/>
    <property type="match status" value="1"/>
</dbReference>
<evidence type="ECO:0000313" key="13">
    <source>
        <dbReference type="EMBL" id="VBB43882.1"/>
    </source>
</evidence>
<keyword evidence="3" id="KW-0227">DNA damage</keyword>
<evidence type="ECO:0000256" key="9">
    <source>
        <dbReference type="ARBA" id="ARBA00023204"/>
    </source>
</evidence>
<dbReference type="InterPro" id="IPR050534">
    <property type="entry name" value="Coronavir_polyprotein_1ab"/>
</dbReference>
<keyword evidence="2" id="KW-0547">Nucleotide-binding</keyword>
<dbReference type="EMBL" id="UPXX01000027">
    <property type="protein sequence ID" value="VBB43882.1"/>
    <property type="molecule type" value="Genomic_DNA"/>
</dbReference>
<dbReference type="InterPro" id="IPR027785">
    <property type="entry name" value="UvrD-like_helicase_C"/>
</dbReference>
<dbReference type="Pfam" id="PF13538">
    <property type="entry name" value="UvrD_C_2"/>
    <property type="match status" value="1"/>
</dbReference>
<dbReference type="SUPFAM" id="SSF52540">
    <property type="entry name" value="P-loop containing nucleoside triphosphate hydrolases"/>
    <property type="match status" value="2"/>
</dbReference>
<evidence type="ECO:0000256" key="3">
    <source>
        <dbReference type="ARBA" id="ARBA00022763"/>
    </source>
</evidence>
<keyword evidence="1" id="KW-0540">Nuclease</keyword>
<dbReference type="InterPro" id="IPR006344">
    <property type="entry name" value="RecD"/>
</dbReference>
<sequence>MTGQTSAFLTAKRIEEGLSRLDLHFARLMERLSQVSDPGLTAVAALASRATREGHVCLDLRRLRAAGQGSLSEEAWNYRLGRFAWLGERPERLLSTAVVGRPGERRPMILDDAGRLYLYRYWAYENDLVQWVRRRSERLIPAPDTALVRAILNRLFPQGETPDWQQAAALTALLKPFCIISGGPGTGKTTTVARILALLLELGPPQALRVRLAAPTGKAAARLQESISTVRKGLAVDPAVRERIPGDVSTVHRLLGSIAGSPYFRHNAAHPLTADVVVVDEASMLDLALMSKLTAALPEDARLILLGDKDQLASVEAGAVLGDLCDQGRGGAFSPALGALLEKTLDFPQTAGENEPMLSDCIIELRKNYRFGERSGIGAVSAAVKEGAVERALACFNRSPQLVWRSAPPAARLMEALKEAVLSGYGPCLEDLSEDGLFERFDRFRILSPVREGPYGVVHLNRVVRSILERAGWAAPGGVWYPGRPVMVTRNDYRLRLFNGDVGITVPDAEAEGGLRVVFPGAQGVVRRFHPLRLPAHETVYAMTVHKAQGSEFDEVLLVLPDRDNPLMTRELIYTALTRARRRVAVLGDEALFAAAAGRRIERSSGLRDALWGVGASPQGWD</sequence>
<dbReference type="GO" id="GO:0006310">
    <property type="term" value="P:DNA recombination"/>
    <property type="evidence" value="ECO:0007669"/>
    <property type="project" value="InterPro"/>
</dbReference>
<dbReference type="NCBIfam" id="TIGR01447">
    <property type="entry name" value="recD"/>
    <property type="match status" value="1"/>
</dbReference>
<evidence type="ECO:0000256" key="1">
    <source>
        <dbReference type="ARBA" id="ARBA00022722"/>
    </source>
</evidence>
<feature type="domain" description="UvrD-like helicase C-terminal" evidence="11">
    <location>
        <begin position="540"/>
        <end position="586"/>
    </location>
</feature>
<dbReference type="CDD" id="cd18809">
    <property type="entry name" value="SF1_C_RecD"/>
    <property type="match status" value="1"/>
</dbReference>
<keyword evidence="10" id="KW-0413">Isomerase</keyword>
<keyword evidence="6 13" id="KW-0269">Exonuclease</keyword>
<proteinExistence type="inferred from homology"/>
<dbReference type="InterPro" id="IPR049550">
    <property type="entry name" value="RecD_N"/>
</dbReference>
<evidence type="ECO:0000256" key="8">
    <source>
        <dbReference type="ARBA" id="ARBA00023125"/>
    </source>
</evidence>
<dbReference type="GO" id="GO:0009338">
    <property type="term" value="C:exodeoxyribonuclease V complex"/>
    <property type="evidence" value="ECO:0007669"/>
    <property type="project" value="InterPro"/>
</dbReference>
<dbReference type="CDD" id="cd17933">
    <property type="entry name" value="DEXSc_RecD-like"/>
    <property type="match status" value="1"/>
</dbReference>
<keyword evidence="5" id="KW-0347">Helicase</keyword>
<dbReference type="PANTHER" id="PTHR43788:SF6">
    <property type="entry name" value="DNA HELICASE B"/>
    <property type="match status" value="1"/>
</dbReference>
<dbReference type="Pfam" id="PF21185">
    <property type="entry name" value="RecD_N"/>
    <property type="match status" value="1"/>
</dbReference>
<evidence type="ECO:0000259" key="11">
    <source>
        <dbReference type="Pfam" id="PF13538"/>
    </source>
</evidence>